<evidence type="ECO:0000256" key="9">
    <source>
        <dbReference type="ARBA" id="ARBA00023136"/>
    </source>
</evidence>
<feature type="compositionally biased region" description="Basic and acidic residues" evidence="14">
    <location>
        <begin position="1241"/>
        <end position="1258"/>
    </location>
</feature>
<evidence type="ECO:0000256" key="16">
    <source>
        <dbReference type="SAM" id="SignalP"/>
    </source>
</evidence>
<accession>A0A8C4R7R7</accession>
<sequence>MARADLTHTFLALSLLCWTLTATFACPEGCSCSEERNHRGSRGSRRAPGNRGRLVSDAQRVMCTGVGLGETPEPSTLPKYTIALILSSNHISRLRNASFYSLSSLQRLDLKSNLISTVEAGAFLGLTKLRKLDLSNNRLGCMNKDTFEGLPNLTRLNLSGNIFTTITEGTFDNLVSLRFLDFASDVLVCDCGLEWLPASMRSRPRVRLSDRTRCAHPRVLYGLPLSNIREGQLTCETPMELPIFQLLPSSAQLIFTGDKLPLQCAASLVGGGTSLTWRHNGRTVGRQAEALGILLEPMKVHDCSVVTSGVVITAVIPELKGYWECVASASERNASRGVELIVLESSALHCPEDRVINSQEEFRWPQSPAGTTATSPCPMLMWHTSSAGLKRLPSLTETTRNPNNFPKAKRWCKHSGIWGDGDYSSCQYSHERTGLLHTYAQVPMNGSTVLGLGRRLSAQLHTTAVTNGMSSAELLLAAGLLERLTDFANGSHEVGELLLEMTSLLMQADKLALQEAQQEARAASRIAASVLRFARSALHGDAQHFSKFSSNVALTAVRFRTASFVGITCTAYRRLEIPETWHRGPRPLHPPPTGPSSDKLLHFKCNTGNLSNSLMHFPVKNTVAEASVQLPPSLFARGGTEPAPDASGLLQIIVFANGNLFPSPAGSLADTVGHHGPRVAVATPVVYVNVDGLGALNISEPVLIWFRRMIPAPDLAPALWDASAAAGQGAWRPNGCSLHNLKPRTAGLACRRLGTYALLVDARGSWSTQKPPVSPPQHPFVYAGSSVLILCLLILITSYLLHRKSVQVSRAVWHALVNMWAHQALTAAAYVSGVNQTSPAVLCQAVTIVLHYASLSSLLWLVIYSRQIGKRMAHRPPAPLSTESPSSPPRPILRFYLIGGGIPLVICGITAAANVGDHGSPCCWLAWEPSLAAFFGPAAFAALATLAYLTLGLVRLCCHHRSQQESAGRTTTTEGPKEEIWDDELSPSAQLLAAACTLIACGAAGTFGGLAAARGGLTYAGLTSMWAAALGLGSLLHHGLRRKDVRRCWGCRTKRAAEASATHGQVNTTARSGSSTDWSGAMKLTNLQVAQNRGLETSRSLPGLCPTGGSGERLSTTEPSVNGEAISCERESTWSNGQIVRPKTWGRSGGGTSAAISAQARLAALRGYAYDVPTSLDGSGHEDSETHVQRNGPNKFITQLPSDEDSMQTSKEEAENVSICGAMTRRGQSMELAAVSQGTHSTRDTGSEAELARAESKASIRTGPWKNETTV</sequence>
<evidence type="ECO:0000256" key="6">
    <source>
        <dbReference type="ARBA" id="ARBA00022737"/>
    </source>
</evidence>
<dbReference type="PROSITE" id="PS50221">
    <property type="entry name" value="GAIN_B"/>
    <property type="match status" value="1"/>
</dbReference>
<feature type="region of interest" description="Disordered" evidence="14">
    <location>
        <begin position="1231"/>
        <end position="1271"/>
    </location>
</feature>
<evidence type="ECO:0000259" key="19">
    <source>
        <dbReference type="PROSITE" id="PS50261"/>
    </source>
</evidence>
<feature type="transmembrane region" description="Helical" evidence="15">
    <location>
        <begin position="933"/>
        <end position="954"/>
    </location>
</feature>
<keyword evidence="9 15" id="KW-0472">Membrane</keyword>
<dbReference type="FunFam" id="3.80.10.10:FF:000287">
    <property type="entry name" value="adhesion G protein-coupled receptor A3"/>
    <property type="match status" value="1"/>
</dbReference>
<feature type="transmembrane region" description="Helical" evidence="15">
    <location>
        <begin position="1019"/>
        <end position="1037"/>
    </location>
</feature>
<feature type="region of interest" description="Disordered" evidence="14">
    <location>
        <begin position="1176"/>
        <end position="1215"/>
    </location>
</feature>
<feature type="domain" description="Ig-like" evidence="20">
    <location>
        <begin position="242"/>
        <end position="335"/>
    </location>
</feature>
<dbReference type="PANTHER" id="PTHR45930">
    <property type="entry name" value="G-PROTEIN COUPLED RECEPTOR 124-LIKE PROTEIN"/>
    <property type="match status" value="1"/>
</dbReference>
<feature type="compositionally biased region" description="Polar residues" evidence="14">
    <location>
        <begin position="1189"/>
        <end position="1201"/>
    </location>
</feature>
<dbReference type="Ensembl" id="ENSEBUT00000026172.1">
    <property type="protein sequence ID" value="ENSEBUP00000025596.1"/>
    <property type="gene ID" value="ENSEBUG00000015774.1"/>
</dbReference>
<dbReference type="PROSITE" id="PS50261">
    <property type="entry name" value="G_PROTEIN_RECEP_F2_4"/>
    <property type="match status" value="1"/>
</dbReference>
<dbReference type="PROSITE" id="PS50227">
    <property type="entry name" value="G_PROTEIN_RECEP_F2_3"/>
    <property type="match status" value="1"/>
</dbReference>
<dbReference type="SUPFAM" id="SSF48726">
    <property type="entry name" value="Immunoglobulin"/>
    <property type="match status" value="1"/>
</dbReference>
<feature type="transmembrane region" description="Helical" evidence="15">
    <location>
        <begin position="839"/>
        <end position="863"/>
    </location>
</feature>
<dbReference type="InterPro" id="IPR003591">
    <property type="entry name" value="Leu-rich_rpt_typical-subtyp"/>
</dbReference>
<feature type="transmembrane region" description="Helical" evidence="15">
    <location>
        <begin position="895"/>
        <end position="913"/>
    </location>
</feature>
<dbReference type="InterPro" id="IPR032675">
    <property type="entry name" value="LRR_dom_sf"/>
</dbReference>
<dbReference type="InterPro" id="IPR036179">
    <property type="entry name" value="Ig-like_dom_sf"/>
</dbReference>
<dbReference type="PROSITE" id="PS51257">
    <property type="entry name" value="PROKAR_LIPOPROTEIN"/>
    <property type="match status" value="1"/>
</dbReference>
<evidence type="ECO:0000313" key="22">
    <source>
        <dbReference type="Proteomes" id="UP000694388"/>
    </source>
</evidence>
<dbReference type="OMA" id="DETEEMH"/>
<evidence type="ECO:0000313" key="21">
    <source>
        <dbReference type="Ensembl" id="ENSEBUP00000025596.1"/>
    </source>
</evidence>
<evidence type="ECO:0000256" key="12">
    <source>
        <dbReference type="ARBA" id="ARBA00023224"/>
    </source>
</evidence>
<protein>
    <submittedName>
        <fullName evidence="21">Adhesion G protein-coupled receptor A2</fullName>
    </submittedName>
</protein>
<evidence type="ECO:0000256" key="3">
    <source>
        <dbReference type="ARBA" id="ARBA00022614"/>
    </source>
</evidence>
<dbReference type="InterPro" id="IPR000832">
    <property type="entry name" value="GPCR_2_secretin-like"/>
</dbReference>
<keyword evidence="10" id="KW-1015">Disulfide bond</keyword>
<dbReference type="PROSITE" id="PS50835">
    <property type="entry name" value="IG_LIKE"/>
    <property type="match status" value="1"/>
</dbReference>
<feature type="signal peptide" evidence="16">
    <location>
        <begin position="1"/>
        <end position="25"/>
    </location>
</feature>
<evidence type="ECO:0000256" key="1">
    <source>
        <dbReference type="ARBA" id="ARBA00004141"/>
    </source>
</evidence>
<dbReference type="Pfam" id="PF00002">
    <property type="entry name" value="7tm_2"/>
    <property type="match status" value="1"/>
</dbReference>
<evidence type="ECO:0000256" key="8">
    <source>
        <dbReference type="ARBA" id="ARBA00023040"/>
    </source>
</evidence>
<evidence type="ECO:0000259" key="17">
    <source>
        <dbReference type="PROSITE" id="PS50221"/>
    </source>
</evidence>
<dbReference type="InterPro" id="IPR051963">
    <property type="entry name" value="Adhesion_GPCR_A"/>
</dbReference>
<name>A0A8C4R7R7_EPTBU</name>
<dbReference type="Gene3D" id="3.80.10.10">
    <property type="entry name" value="Ribonuclease Inhibitor"/>
    <property type="match status" value="1"/>
</dbReference>
<dbReference type="InterPro" id="IPR017981">
    <property type="entry name" value="GPCR_2-like_7TM"/>
</dbReference>
<feature type="chain" id="PRO_5034822388" evidence="16">
    <location>
        <begin position="26"/>
        <end position="1271"/>
    </location>
</feature>
<evidence type="ECO:0000256" key="13">
    <source>
        <dbReference type="ARBA" id="ARBA00023319"/>
    </source>
</evidence>
<evidence type="ECO:0000256" key="5">
    <source>
        <dbReference type="ARBA" id="ARBA00022729"/>
    </source>
</evidence>
<dbReference type="InterPro" id="IPR057244">
    <property type="entry name" value="GAIN_B"/>
</dbReference>
<dbReference type="InterPro" id="IPR058808">
    <property type="entry name" value="GAIN_ADGRA2/3"/>
</dbReference>
<dbReference type="PROSITE" id="PS51450">
    <property type="entry name" value="LRR"/>
    <property type="match status" value="1"/>
</dbReference>
<reference evidence="21" key="2">
    <citation type="submission" date="2025-09" db="UniProtKB">
        <authorList>
            <consortium name="Ensembl"/>
        </authorList>
    </citation>
    <scope>IDENTIFICATION</scope>
</reference>
<evidence type="ECO:0000256" key="2">
    <source>
        <dbReference type="ARBA" id="ARBA00007343"/>
    </source>
</evidence>
<evidence type="ECO:0000256" key="4">
    <source>
        <dbReference type="ARBA" id="ARBA00022692"/>
    </source>
</evidence>
<dbReference type="GO" id="GO:0007166">
    <property type="term" value="P:cell surface receptor signaling pathway"/>
    <property type="evidence" value="ECO:0007669"/>
    <property type="project" value="InterPro"/>
</dbReference>
<keyword evidence="6" id="KW-0677">Repeat</keyword>
<keyword evidence="3" id="KW-0433">Leucine-rich repeat</keyword>
<organism evidence="21 22">
    <name type="scientific">Eptatretus burgeri</name>
    <name type="common">Inshore hagfish</name>
    <dbReference type="NCBI Taxonomy" id="7764"/>
    <lineage>
        <taxon>Eukaryota</taxon>
        <taxon>Metazoa</taxon>
        <taxon>Chordata</taxon>
        <taxon>Craniata</taxon>
        <taxon>Vertebrata</taxon>
        <taxon>Cyclostomata</taxon>
        <taxon>Myxini</taxon>
        <taxon>Myxiniformes</taxon>
        <taxon>Myxinidae</taxon>
        <taxon>Eptatretinae</taxon>
        <taxon>Eptatretus</taxon>
    </lineage>
</organism>
<dbReference type="Proteomes" id="UP000694388">
    <property type="component" value="Unplaced"/>
</dbReference>
<dbReference type="Pfam" id="PF13855">
    <property type="entry name" value="LRR_8"/>
    <property type="match status" value="1"/>
</dbReference>
<dbReference type="InterPro" id="IPR036445">
    <property type="entry name" value="GPCR_2_extracell_dom_sf"/>
</dbReference>
<dbReference type="SUPFAM" id="SSF52058">
    <property type="entry name" value="L domain-like"/>
    <property type="match status" value="1"/>
</dbReference>
<feature type="transmembrane region" description="Helical" evidence="15">
    <location>
        <begin position="991"/>
        <end position="1013"/>
    </location>
</feature>
<feature type="transmembrane region" description="Helical" evidence="15">
    <location>
        <begin position="813"/>
        <end position="833"/>
    </location>
</feature>
<dbReference type="Pfam" id="PF26588">
    <property type="entry name" value="GAIN_ADGRA3"/>
    <property type="match status" value="1"/>
</dbReference>
<dbReference type="GO" id="GO:0004930">
    <property type="term" value="F:G protein-coupled receptor activity"/>
    <property type="evidence" value="ECO:0007669"/>
    <property type="project" value="UniProtKB-KW"/>
</dbReference>
<dbReference type="Gene3D" id="1.20.1070.10">
    <property type="entry name" value="Rhodopsin 7-helix transmembrane proteins"/>
    <property type="match status" value="1"/>
</dbReference>
<dbReference type="Gene3D" id="4.10.1240.10">
    <property type="entry name" value="GPCR, family 2, extracellular hormone receptor domain"/>
    <property type="match status" value="1"/>
</dbReference>
<reference evidence="21" key="1">
    <citation type="submission" date="2025-08" db="UniProtKB">
        <authorList>
            <consortium name="Ensembl"/>
        </authorList>
    </citation>
    <scope>IDENTIFICATION</scope>
</reference>
<evidence type="ECO:0000256" key="15">
    <source>
        <dbReference type="SAM" id="Phobius"/>
    </source>
</evidence>
<keyword evidence="13" id="KW-0393">Immunoglobulin domain</keyword>
<keyword evidence="11" id="KW-0675">Receptor</keyword>
<dbReference type="InterPro" id="IPR007110">
    <property type="entry name" value="Ig-like_dom"/>
</dbReference>
<feature type="domain" description="G-protein coupled receptors family 2 profile 2" evidence="19">
    <location>
        <begin position="777"/>
        <end position="956"/>
    </location>
</feature>
<dbReference type="InterPro" id="IPR001611">
    <property type="entry name" value="Leu-rich_rpt"/>
</dbReference>
<dbReference type="PANTHER" id="PTHR45930:SF4">
    <property type="entry name" value="ADHESION G PROTEIN-COUPLED RECEPTOR A3"/>
    <property type="match status" value="1"/>
</dbReference>
<feature type="transmembrane region" description="Helical" evidence="15">
    <location>
        <begin position="780"/>
        <end position="801"/>
    </location>
</feature>
<dbReference type="GeneTree" id="ENSGT00940000158941"/>
<feature type="compositionally biased region" description="Basic and acidic residues" evidence="14">
    <location>
        <begin position="1179"/>
        <end position="1188"/>
    </location>
</feature>
<evidence type="ECO:0000256" key="11">
    <source>
        <dbReference type="ARBA" id="ARBA00023170"/>
    </source>
</evidence>
<evidence type="ECO:0000256" key="7">
    <source>
        <dbReference type="ARBA" id="ARBA00022989"/>
    </source>
</evidence>
<comment type="similarity">
    <text evidence="2">Belongs to the G-protein coupled receptor 2 family. Adhesion G-protein coupled receptor (ADGR) subfamily.</text>
</comment>
<dbReference type="InterPro" id="IPR001879">
    <property type="entry name" value="GPCR_2_extracellular_dom"/>
</dbReference>
<keyword evidence="12" id="KW-0807">Transducer</keyword>
<keyword evidence="4 15" id="KW-0812">Transmembrane</keyword>
<dbReference type="AlphaFoldDB" id="A0A8C4R7R7"/>
<dbReference type="Gene3D" id="2.60.220.50">
    <property type="match status" value="1"/>
</dbReference>
<keyword evidence="8" id="KW-0297">G-protein coupled receptor</keyword>
<dbReference type="GO" id="GO:0005886">
    <property type="term" value="C:plasma membrane"/>
    <property type="evidence" value="ECO:0007669"/>
    <property type="project" value="TreeGrafter"/>
</dbReference>
<evidence type="ECO:0000259" key="20">
    <source>
        <dbReference type="PROSITE" id="PS50835"/>
    </source>
</evidence>
<feature type="domain" description="G-protein coupled receptors family 2 profile 1" evidence="18">
    <location>
        <begin position="324"/>
        <end position="430"/>
    </location>
</feature>
<keyword evidence="22" id="KW-1185">Reference proteome</keyword>
<keyword evidence="7 15" id="KW-1133">Transmembrane helix</keyword>
<evidence type="ECO:0000256" key="14">
    <source>
        <dbReference type="SAM" id="MobiDB-lite"/>
    </source>
</evidence>
<proteinExistence type="inferred from homology"/>
<dbReference type="SUPFAM" id="SSF111418">
    <property type="entry name" value="Hormone receptor domain"/>
    <property type="match status" value="1"/>
</dbReference>
<feature type="region of interest" description="Disordered" evidence="14">
    <location>
        <begin position="1098"/>
        <end position="1121"/>
    </location>
</feature>
<dbReference type="SMART" id="SM00369">
    <property type="entry name" value="LRR_TYP"/>
    <property type="match status" value="4"/>
</dbReference>
<comment type="subcellular location">
    <subcellularLocation>
        <location evidence="1">Membrane</location>
        <topology evidence="1">Multi-pass membrane protein</topology>
    </subcellularLocation>
</comment>
<feature type="domain" description="GAIN-B" evidence="17">
    <location>
        <begin position="599"/>
        <end position="766"/>
    </location>
</feature>
<dbReference type="InterPro" id="IPR046338">
    <property type="entry name" value="GAIN_dom_sf"/>
</dbReference>
<evidence type="ECO:0000256" key="10">
    <source>
        <dbReference type="ARBA" id="ARBA00023157"/>
    </source>
</evidence>
<evidence type="ECO:0000259" key="18">
    <source>
        <dbReference type="PROSITE" id="PS50227"/>
    </source>
</evidence>
<keyword evidence="5 16" id="KW-0732">Signal</keyword>